<evidence type="ECO:0000313" key="6">
    <source>
        <dbReference type="Proteomes" id="UP001214603"/>
    </source>
</evidence>
<dbReference type="GO" id="GO:0004725">
    <property type="term" value="F:protein tyrosine phosphatase activity"/>
    <property type="evidence" value="ECO:0007669"/>
    <property type="project" value="UniProtKB-EC"/>
</dbReference>
<reference evidence="5" key="1">
    <citation type="submission" date="2023-03" db="EMBL/GenBank/DDBJ databases">
        <title>Mating type loci evolution in Malassezia.</title>
        <authorList>
            <person name="Coelho M.A."/>
        </authorList>
    </citation>
    <scope>NUCLEOTIDE SEQUENCE</scope>
    <source>
        <strain evidence="5">CBS 7876</strain>
    </source>
</reference>
<organism evidence="5 6">
    <name type="scientific">Malassezia obtusa</name>
    <dbReference type="NCBI Taxonomy" id="76774"/>
    <lineage>
        <taxon>Eukaryota</taxon>
        <taxon>Fungi</taxon>
        <taxon>Dikarya</taxon>
        <taxon>Basidiomycota</taxon>
        <taxon>Ustilaginomycotina</taxon>
        <taxon>Malasseziomycetes</taxon>
        <taxon>Malasseziales</taxon>
        <taxon>Malasseziaceae</taxon>
        <taxon>Malassezia</taxon>
    </lineage>
</organism>
<accession>A0AAF0DZ68</accession>
<evidence type="ECO:0000259" key="4">
    <source>
        <dbReference type="PROSITE" id="PS50054"/>
    </source>
</evidence>
<dbReference type="InterPro" id="IPR029021">
    <property type="entry name" value="Prot-tyrosine_phosphatase-like"/>
</dbReference>
<evidence type="ECO:0000313" key="5">
    <source>
        <dbReference type="EMBL" id="WFD02265.1"/>
    </source>
</evidence>
<dbReference type="Proteomes" id="UP001214603">
    <property type="component" value="Chromosome 1"/>
</dbReference>
<dbReference type="InterPro" id="IPR020428">
    <property type="entry name" value="PFA-DSPs"/>
</dbReference>
<dbReference type="InterPro" id="IPR020422">
    <property type="entry name" value="TYR_PHOSPHATASE_DUAL_dom"/>
</dbReference>
<dbReference type="AlphaFoldDB" id="A0AAF0DZ68"/>
<evidence type="ECO:0000256" key="2">
    <source>
        <dbReference type="ARBA" id="ARBA00022490"/>
    </source>
</evidence>
<dbReference type="EC" id="3.1.3.48" evidence="5"/>
<dbReference type="Pfam" id="PF03162">
    <property type="entry name" value="Y_phosphatase2"/>
    <property type="match status" value="1"/>
</dbReference>
<evidence type="ECO:0000256" key="1">
    <source>
        <dbReference type="ARBA" id="ARBA00004496"/>
    </source>
</evidence>
<proteinExistence type="predicted"/>
<dbReference type="InterPro" id="IPR004861">
    <property type="entry name" value="Siw14-like"/>
</dbReference>
<comment type="subcellular location">
    <subcellularLocation>
        <location evidence="1">Cytoplasm</location>
    </subcellularLocation>
</comment>
<dbReference type="SUPFAM" id="SSF52799">
    <property type="entry name" value="(Phosphotyrosine protein) phosphatases II"/>
    <property type="match status" value="1"/>
</dbReference>
<dbReference type="GO" id="GO:0005737">
    <property type="term" value="C:cytoplasm"/>
    <property type="evidence" value="ECO:0007669"/>
    <property type="project" value="UniProtKB-SubCell"/>
</dbReference>
<feature type="domain" description="Tyrosine-protein phosphatase" evidence="4">
    <location>
        <begin position="32"/>
        <end position="185"/>
    </location>
</feature>
<keyword evidence="2" id="KW-0963">Cytoplasm</keyword>
<dbReference type="GO" id="GO:0052840">
    <property type="term" value="F:inositol diphosphate tetrakisphosphate diphosphatase activity"/>
    <property type="evidence" value="ECO:0007669"/>
    <property type="project" value="TreeGrafter"/>
</dbReference>
<keyword evidence="6" id="KW-1185">Reference proteome</keyword>
<gene>
    <name evidence="5" type="ORF">MOBT1_000947</name>
</gene>
<sequence length="186" mass="21370">MEARPVEMPPGVRGLGGSRAGGSNEIVVPPLNFDMVAPGVYRSGHPNERNFQFLQRLNLRSIVYLANDDYRPNVLRWSQQQGLNIFHHRVNLNKEPFTEMDEAEVASALEHVLDRRNHPVLIHCNKGKYRVGSLVGCLRRLQGWSHISILEEYARFAGDKIADEEFIVMFDLARVQLDPEHKPYWL</sequence>
<protein>
    <submittedName>
        <fullName evidence="5">Protein-tyrosine-phosphatase</fullName>
        <ecNumber evidence="5">3.1.3.48</ecNumber>
    </submittedName>
</protein>
<dbReference type="FunFam" id="3.90.190.10:FF:000035">
    <property type="entry name" value="Tyrosine phosphatase, putative"/>
    <property type="match status" value="1"/>
</dbReference>
<dbReference type="EMBL" id="CP119934">
    <property type="protein sequence ID" value="WFD02265.1"/>
    <property type="molecule type" value="Genomic_DNA"/>
</dbReference>
<dbReference type="PROSITE" id="PS50054">
    <property type="entry name" value="TYR_PHOSPHATASE_DUAL"/>
    <property type="match status" value="1"/>
</dbReference>
<dbReference type="PANTHER" id="PTHR31126">
    <property type="entry name" value="TYROSINE-PROTEIN PHOSPHATASE"/>
    <property type="match status" value="1"/>
</dbReference>
<dbReference type="PRINTS" id="PR01911">
    <property type="entry name" value="PFDSPHPHTASE"/>
</dbReference>
<keyword evidence="3 5" id="KW-0378">Hydrolase</keyword>
<dbReference type="Gene3D" id="3.90.190.10">
    <property type="entry name" value="Protein tyrosine phosphatase superfamily"/>
    <property type="match status" value="1"/>
</dbReference>
<name>A0AAF0DZ68_9BASI</name>
<dbReference type="PANTHER" id="PTHR31126:SF74">
    <property type="entry name" value="TYROSINE-PROTEIN PHOSPHATASE-LIKE PROTEIN OCA2"/>
    <property type="match status" value="1"/>
</dbReference>
<evidence type="ECO:0000256" key="3">
    <source>
        <dbReference type="ARBA" id="ARBA00022801"/>
    </source>
</evidence>